<evidence type="ECO:0000313" key="6">
    <source>
        <dbReference type="Proteomes" id="UP000028700"/>
    </source>
</evidence>
<evidence type="ECO:0000259" key="4">
    <source>
        <dbReference type="SMART" id="SM00047"/>
    </source>
</evidence>
<dbReference type="InterPro" id="IPR051056">
    <property type="entry name" value="Glycosyl_Hydrolase_73"/>
</dbReference>
<proteinExistence type="inferred from homology"/>
<organism evidence="5 6">
    <name type="scientific">Secundilactobacillus oryzae JCM 18671</name>
    <dbReference type="NCBI Taxonomy" id="1291743"/>
    <lineage>
        <taxon>Bacteria</taxon>
        <taxon>Bacillati</taxon>
        <taxon>Bacillota</taxon>
        <taxon>Bacilli</taxon>
        <taxon>Lactobacillales</taxon>
        <taxon>Lactobacillaceae</taxon>
        <taxon>Secundilactobacillus</taxon>
    </lineage>
</organism>
<dbReference type="STRING" id="1291743.LOSG293_430140"/>
<dbReference type="EMBL" id="BBJM01000043">
    <property type="protein sequence ID" value="GAK48639.1"/>
    <property type="molecule type" value="Genomic_DNA"/>
</dbReference>
<feature type="signal peptide" evidence="3">
    <location>
        <begin position="1"/>
        <end position="28"/>
    </location>
</feature>
<dbReference type="eggNOG" id="COG1705">
    <property type="taxonomic scope" value="Bacteria"/>
</dbReference>
<dbReference type="SMART" id="SM00047">
    <property type="entry name" value="LYZ2"/>
    <property type="match status" value="1"/>
</dbReference>
<keyword evidence="3" id="KW-0732">Signal</keyword>
<evidence type="ECO:0000256" key="2">
    <source>
        <dbReference type="ARBA" id="ARBA00022801"/>
    </source>
</evidence>
<name>A0A081BKS1_9LACO</name>
<dbReference type="PANTHER" id="PTHR33308:SF9">
    <property type="entry name" value="PEPTIDOGLYCAN HYDROLASE FLGJ"/>
    <property type="match status" value="1"/>
</dbReference>
<dbReference type="Gene3D" id="4.10.80.30">
    <property type="entry name" value="DNA polymerase, domain 6"/>
    <property type="match status" value="1"/>
</dbReference>
<feature type="chain" id="PRO_5001755208" evidence="3">
    <location>
        <begin position="29"/>
        <end position="238"/>
    </location>
</feature>
<keyword evidence="2" id="KW-0378">Hydrolase</keyword>
<dbReference type="InterPro" id="IPR002901">
    <property type="entry name" value="MGlyc_endo_b_GlcNAc-like_dom"/>
</dbReference>
<sequence>MKYFRRLVAIFFSLIVIVSLVPVQPAQAASPKTFIKKYSKSVKEVSDKHNLYGSVMMAQAGLESSWGKSALSKKAHNFFGIKGSYNGKSVRMKTFEYTASGSRYTTYAKFRKYPNAKASFEDYAKVLRKGTSWNSKFYKKTWKENANKYTVATKALSHTYSTSAAYGSTLNRIIRAHGLTKTLDQEIKYSHKKATPKVDTTMTSAKVKSNDLFSTLLARIGKHTVGLSSKVPQIETRI</sequence>
<dbReference type="PANTHER" id="PTHR33308">
    <property type="entry name" value="PEPTIDOGLYCAN HYDROLASE FLGJ"/>
    <property type="match status" value="1"/>
</dbReference>
<evidence type="ECO:0000256" key="3">
    <source>
        <dbReference type="SAM" id="SignalP"/>
    </source>
</evidence>
<keyword evidence="6" id="KW-1185">Reference proteome</keyword>
<feature type="domain" description="Mannosyl-glycoprotein endo-beta-N-acetylglucosamidase-like" evidence="4">
    <location>
        <begin position="24"/>
        <end position="184"/>
    </location>
</feature>
<dbReference type="Gene3D" id="1.10.530.10">
    <property type="match status" value="1"/>
</dbReference>
<protein>
    <submittedName>
        <fullName evidence="5">Mannosyl-glycoprotein endo-beta-N-acetylglucosamidase</fullName>
    </submittedName>
</protein>
<gene>
    <name evidence="5" type="ORF">LOSG293_430140</name>
</gene>
<evidence type="ECO:0000256" key="1">
    <source>
        <dbReference type="ARBA" id="ARBA00010266"/>
    </source>
</evidence>
<dbReference type="GO" id="GO:0004040">
    <property type="term" value="F:amidase activity"/>
    <property type="evidence" value="ECO:0007669"/>
    <property type="project" value="InterPro"/>
</dbReference>
<dbReference type="Pfam" id="PF01832">
    <property type="entry name" value="Glucosaminidase"/>
    <property type="match status" value="1"/>
</dbReference>
<dbReference type="RefSeq" id="WP_051907278.1">
    <property type="nucleotide sequence ID" value="NZ_BBJM01000043.1"/>
</dbReference>
<comment type="caution">
    <text evidence="5">The sequence shown here is derived from an EMBL/GenBank/DDBJ whole genome shotgun (WGS) entry which is preliminary data.</text>
</comment>
<accession>A0A081BKS1</accession>
<evidence type="ECO:0000313" key="5">
    <source>
        <dbReference type="EMBL" id="GAK48639.1"/>
    </source>
</evidence>
<reference evidence="5" key="1">
    <citation type="journal article" date="2014" name="Genome Announc.">
        <title>Draft Genome Sequence of Lactobacillus oryzae Strain SG293T.</title>
        <authorList>
            <person name="Tanizawa Y."/>
            <person name="Fujisawa T."/>
            <person name="Mochizuki T."/>
            <person name="Kaminuma E."/>
            <person name="Nakamura Y."/>
            <person name="Tohno M."/>
        </authorList>
    </citation>
    <scope>NUCLEOTIDE SEQUENCE [LARGE SCALE GENOMIC DNA]</scope>
    <source>
        <strain evidence="5">SG293</strain>
    </source>
</reference>
<comment type="similarity">
    <text evidence="1">Belongs to the glycosyl hydrolase 73 family.</text>
</comment>
<dbReference type="AlphaFoldDB" id="A0A081BKS1"/>
<dbReference type="OrthoDB" id="2155627at2"/>
<dbReference type="Proteomes" id="UP000028700">
    <property type="component" value="Unassembled WGS sequence"/>
</dbReference>